<keyword evidence="4 8" id="KW-0406">Ion transport</keyword>
<evidence type="ECO:0000256" key="8">
    <source>
        <dbReference type="HAMAP-Rule" id="MF_01416"/>
    </source>
</evidence>
<comment type="function">
    <text evidence="8">F(1)F(0) ATP synthase produces ATP from ADP in the presence of a proton or sodium gradient. F-type ATPases consist of two structural domains, F(1) containing the extramembraneous catalytic core and F(0) containing the membrane proton channel, linked together by a central stalk and a peripheral stalk. During catalysis, ATP synthesis in the catalytic domain of F(1) is coupled via a rotary mechanism of the central stalk subunits to proton translocation.</text>
</comment>
<dbReference type="GO" id="GO:0045259">
    <property type="term" value="C:proton-transporting ATP synthase complex"/>
    <property type="evidence" value="ECO:0007669"/>
    <property type="project" value="UniProtKB-KW"/>
</dbReference>
<dbReference type="InterPro" id="IPR026015">
    <property type="entry name" value="ATP_synth_OSCP/delta_N_sf"/>
</dbReference>
<protein>
    <recommendedName>
        <fullName evidence="8">ATP synthase subunit delta</fullName>
    </recommendedName>
    <alternativeName>
        <fullName evidence="8">ATP synthase F(1) sector subunit delta</fullName>
    </alternativeName>
    <alternativeName>
        <fullName evidence="8">F-type ATPase subunit delta</fullName>
        <shortName evidence="8">F-ATPase subunit delta</shortName>
    </alternativeName>
</protein>
<keyword evidence="3 8" id="KW-0375">Hydrogen ion transport</keyword>
<dbReference type="Gene3D" id="1.10.520.20">
    <property type="entry name" value="N-terminal domain of the delta subunit of the F1F0-ATP synthase"/>
    <property type="match status" value="1"/>
</dbReference>
<comment type="function">
    <text evidence="8">This protein is part of the stalk that links CF(0) to CF(1). It either transmits conformational changes from CF(0) to CF(1) or is implicated in proton conduction.</text>
</comment>
<evidence type="ECO:0000313" key="10">
    <source>
        <dbReference type="Proteomes" id="UP000189462"/>
    </source>
</evidence>
<dbReference type="STRING" id="108003.B1C78_02570"/>
<dbReference type="EMBL" id="MVBK01000014">
    <property type="protein sequence ID" value="OOG27873.1"/>
    <property type="molecule type" value="Genomic_DNA"/>
</dbReference>
<dbReference type="AlphaFoldDB" id="A0A1V3NSD5"/>
<proteinExistence type="inferred from homology"/>
<dbReference type="GO" id="GO:0005886">
    <property type="term" value="C:plasma membrane"/>
    <property type="evidence" value="ECO:0007669"/>
    <property type="project" value="UniProtKB-SubCell"/>
</dbReference>
<dbReference type="RefSeq" id="WP_077277568.1">
    <property type="nucleotide sequence ID" value="NZ_MVBK01000014.1"/>
</dbReference>
<keyword evidence="5 8" id="KW-0472">Membrane</keyword>
<dbReference type="NCBIfam" id="NF004402">
    <property type="entry name" value="PRK05758.2-2"/>
    <property type="match status" value="1"/>
</dbReference>
<dbReference type="InterPro" id="IPR000711">
    <property type="entry name" value="ATPase_OSCP/dsu"/>
</dbReference>
<evidence type="ECO:0000256" key="1">
    <source>
        <dbReference type="ARBA" id="ARBA00004370"/>
    </source>
</evidence>
<evidence type="ECO:0000256" key="2">
    <source>
        <dbReference type="ARBA" id="ARBA00022448"/>
    </source>
</evidence>
<dbReference type="NCBIfam" id="TIGR01145">
    <property type="entry name" value="ATP_synt_delta"/>
    <property type="match status" value="1"/>
</dbReference>
<dbReference type="PANTHER" id="PTHR11910">
    <property type="entry name" value="ATP SYNTHASE DELTA CHAIN"/>
    <property type="match status" value="1"/>
</dbReference>
<dbReference type="PRINTS" id="PR00125">
    <property type="entry name" value="ATPASEDELTA"/>
</dbReference>
<evidence type="ECO:0000313" key="9">
    <source>
        <dbReference type="EMBL" id="OOG27873.1"/>
    </source>
</evidence>
<gene>
    <name evidence="8" type="primary">atpH</name>
    <name evidence="9" type="ORF">B1C78_02570</name>
</gene>
<keyword evidence="10" id="KW-1185">Reference proteome</keyword>
<comment type="subcellular location">
    <subcellularLocation>
        <location evidence="8">Cell membrane</location>
        <topology evidence="8">Peripheral membrane protein</topology>
    </subcellularLocation>
    <subcellularLocation>
        <location evidence="1">Membrane</location>
    </subcellularLocation>
</comment>
<keyword evidence="8" id="KW-1003">Cell membrane</keyword>
<dbReference type="OrthoDB" id="9816221at2"/>
<comment type="caution">
    <text evidence="9">The sequence shown here is derived from an EMBL/GenBank/DDBJ whole genome shotgun (WGS) entry which is preliminary data.</text>
</comment>
<dbReference type="Pfam" id="PF00213">
    <property type="entry name" value="OSCP"/>
    <property type="match status" value="1"/>
</dbReference>
<dbReference type="PROSITE" id="PS00389">
    <property type="entry name" value="ATPASE_DELTA"/>
    <property type="match status" value="1"/>
</dbReference>
<accession>A0A1V3NSD5</accession>
<dbReference type="InterPro" id="IPR020781">
    <property type="entry name" value="ATPase_OSCP/d_CS"/>
</dbReference>
<comment type="similarity">
    <text evidence="8">Belongs to the ATPase delta chain family.</text>
</comment>
<keyword evidence="6 8" id="KW-0139">CF(1)</keyword>
<evidence type="ECO:0000256" key="3">
    <source>
        <dbReference type="ARBA" id="ARBA00022781"/>
    </source>
</evidence>
<evidence type="ECO:0000256" key="6">
    <source>
        <dbReference type="ARBA" id="ARBA00023196"/>
    </source>
</evidence>
<evidence type="ECO:0000256" key="4">
    <source>
        <dbReference type="ARBA" id="ARBA00023065"/>
    </source>
</evidence>
<reference evidence="9 10" key="1">
    <citation type="submission" date="2017-02" db="EMBL/GenBank/DDBJ databases">
        <title>Genomic diversity within the haloalkaliphilic genus Thioalkalivibrio.</title>
        <authorList>
            <person name="Ahn A.-C."/>
            <person name="Meier-Kolthoff J."/>
            <person name="Overmars L."/>
            <person name="Richter M."/>
            <person name="Woyke T."/>
            <person name="Sorokin D.Y."/>
            <person name="Muyzer G."/>
        </authorList>
    </citation>
    <scope>NUCLEOTIDE SEQUENCE [LARGE SCALE GENOMIC DNA]</scope>
    <source>
        <strain evidence="9 10">ALJD</strain>
    </source>
</reference>
<name>A0A1V3NSD5_9GAMM</name>
<keyword evidence="7 8" id="KW-0066">ATP synthesis</keyword>
<evidence type="ECO:0000256" key="7">
    <source>
        <dbReference type="ARBA" id="ARBA00023310"/>
    </source>
</evidence>
<dbReference type="HAMAP" id="MF_01416">
    <property type="entry name" value="ATP_synth_delta_bact"/>
    <property type="match status" value="1"/>
</dbReference>
<evidence type="ECO:0000256" key="5">
    <source>
        <dbReference type="ARBA" id="ARBA00023136"/>
    </source>
</evidence>
<keyword evidence="2 8" id="KW-0813">Transport</keyword>
<dbReference type="GO" id="GO:0046933">
    <property type="term" value="F:proton-transporting ATP synthase activity, rotational mechanism"/>
    <property type="evidence" value="ECO:0007669"/>
    <property type="project" value="UniProtKB-UniRule"/>
</dbReference>
<organism evidence="9 10">
    <name type="scientific">Thioalkalivibrio denitrificans</name>
    <dbReference type="NCBI Taxonomy" id="108003"/>
    <lineage>
        <taxon>Bacteria</taxon>
        <taxon>Pseudomonadati</taxon>
        <taxon>Pseudomonadota</taxon>
        <taxon>Gammaproteobacteria</taxon>
        <taxon>Chromatiales</taxon>
        <taxon>Ectothiorhodospiraceae</taxon>
        <taxon>Thioalkalivibrio</taxon>
    </lineage>
</organism>
<dbReference type="Proteomes" id="UP000189462">
    <property type="component" value="Unassembled WGS sequence"/>
</dbReference>
<dbReference type="SUPFAM" id="SSF47928">
    <property type="entry name" value="N-terminal domain of the delta subunit of the F1F0-ATP synthase"/>
    <property type="match status" value="1"/>
</dbReference>
<sequence>MSELTTLARPYAKAVFEAAQAAGNLAGWSDQLGFMAAVAHDPAMRVYLDNPRLTRESAAQTFISVCEGHIDGQGKNLVRMLADNGRIGLLPEIAALFEVMRAGAEGKVEAKVVSARPVADEQKAEIAAALRKRLGRDVELVCEIDENLIGGAVIRAGDLVIDGSMRGRLERLAASLSR</sequence>